<dbReference type="RefSeq" id="XP_017973949.1">
    <property type="nucleotide sequence ID" value="XM_018118460.1"/>
</dbReference>
<dbReference type="Proteomes" id="UP000694886">
    <property type="component" value="Chromosome 3"/>
</dbReference>
<evidence type="ECO:0000259" key="4">
    <source>
        <dbReference type="Pfam" id="PF14571"/>
    </source>
</evidence>
<dbReference type="InterPro" id="IPR033347">
    <property type="entry name" value="Di19"/>
</dbReference>
<evidence type="ECO:0000256" key="1">
    <source>
        <dbReference type="ARBA" id="ARBA00007109"/>
    </source>
</evidence>
<evidence type="ECO:0000256" key="2">
    <source>
        <dbReference type="SAM" id="MobiDB-lite"/>
    </source>
</evidence>
<dbReference type="InterPro" id="IPR027935">
    <property type="entry name" value="Di19_C"/>
</dbReference>
<comment type="similarity">
    <text evidence="1">Belongs to the Di19 family.</text>
</comment>
<feature type="compositionally biased region" description="Basic and acidic residues" evidence="2">
    <location>
        <begin position="201"/>
        <end position="216"/>
    </location>
</feature>
<dbReference type="Gramene" id="Tc03v2_t001860.2">
    <property type="protein sequence ID" value="Tc03v2_p001860.2"/>
    <property type="gene ID" value="Tc03v2_g001860"/>
</dbReference>
<evidence type="ECO:0000313" key="5">
    <source>
        <dbReference type="Proteomes" id="UP000694886"/>
    </source>
</evidence>
<dbReference type="PANTHER" id="PTHR31875">
    <property type="entry name" value="PROTEIN DEHYDRATION-INDUCED 19"/>
    <property type="match status" value="1"/>
</dbReference>
<dbReference type="PANTHER" id="PTHR31875:SF24">
    <property type="entry name" value="PROTEIN DEHYDRATION-INDUCED 19 HOMOLOG 5"/>
    <property type="match status" value="1"/>
</dbReference>
<dbReference type="AlphaFoldDB" id="A0AB32W8I6"/>
<protein>
    <submittedName>
        <fullName evidence="6">Protein DEHYDRATION-INDUCED 19 homolog 6 isoform X1</fullName>
    </submittedName>
</protein>
<sequence length="235" mass="26406">MDVDLWPSKVHSSKHLSVVRAARLNSGTEFDYNECEDETEDGQLDYESNCDEDGHYDDFDGDEDTRACFPCPFCYVEIEIHALCTHLQEEHCFDLKNSVCPLCAANLGKDVIGHFIVQHASSLKRRRKSQKSGCWPGTPATLSRELSLFIGSSTGDRDNAHESAPDLILSPFLCNAPVSDTKDILRDKCSDGETSVTSNLKRTEPPFLDKDHEQNTEERRQKAAFVLQLVMSTIF</sequence>
<reference evidence="6" key="2">
    <citation type="submission" date="2025-08" db="UniProtKB">
        <authorList>
            <consortium name="RefSeq"/>
        </authorList>
    </citation>
    <scope>IDENTIFICATION</scope>
</reference>
<organism evidence="5 6">
    <name type="scientific">Theobroma cacao</name>
    <name type="common">Cacao</name>
    <name type="synonym">Cocoa</name>
    <dbReference type="NCBI Taxonomy" id="3641"/>
    <lineage>
        <taxon>Eukaryota</taxon>
        <taxon>Viridiplantae</taxon>
        <taxon>Streptophyta</taxon>
        <taxon>Embryophyta</taxon>
        <taxon>Tracheophyta</taxon>
        <taxon>Spermatophyta</taxon>
        <taxon>Magnoliopsida</taxon>
        <taxon>eudicotyledons</taxon>
        <taxon>Gunneridae</taxon>
        <taxon>Pentapetalae</taxon>
        <taxon>rosids</taxon>
        <taxon>malvids</taxon>
        <taxon>Malvales</taxon>
        <taxon>Malvaceae</taxon>
        <taxon>Byttnerioideae</taxon>
        <taxon>Theobroma</taxon>
    </lineage>
</organism>
<reference evidence="5" key="1">
    <citation type="journal article" date="1997" name="Nucleic Acids Res.">
        <title>tRNAscan-SE: a program for improved detection of transfer RNA genes in genomic sequence.</title>
        <authorList>
            <person name="Lowe T.M."/>
            <person name="Eddy S.R."/>
        </authorList>
    </citation>
    <scope>NUCLEOTIDE SEQUENCE [LARGE SCALE GENOMIC DNA]</scope>
    <source>
        <strain evidence="5">r\B97-61/B2</strain>
    </source>
</reference>
<feature type="domain" description="Di19 zinc-binding" evidence="3">
    <location>
        <begin position="68"/>
        <end position="120"/>
    </location>
</feature>
<evidence type="ECO:0000259" key="3">
    <source>
        <dbReference type="Pfam" id="PF05605"/>
    </source>
</evidence>
<dbReference type="Pfam" id="PF05605">
    <property type="entry name" value="zf-Di19"/>
    <property type="match status" value="1"/>
</dbReference>
<dbReference type="GeneID" id="18604038"/>
<name>A0AB32W8I6_THECC</name>
<dbReference type="InterPro" id="IPR008598">
    <property type="entry name" value="Di19_Zn-bd"/>
</dbReference>
<dbReference type="Pfam" id="PF14571">
    <property type="entry name" value="Di19_C"/>
    <property type="match status" value="1"/>
</dbReference>
<accession>A0AB32W8I6</accession>
<feature type="domain" description="Di19 C-terminal" evidence="4">
    <location>
        <begin position="148"/>
        <end position="234"/>
    </location>
</feature>
<gene>
    <name evidence="6" type="primary">LOC18604038</name>
</gene>
<feature type="region of interest" description="Disordered" evidence="2">
    <location>
        <begin position="189"/>
        <end position="216"/>
    </location>
</feature>
<proteinExistence type="inferred from homology"/>
<evidence type="ECO:0000313" key="6">
    <source>
        <dbReference type="RefSeq" id="XP_017973949.1"/>
    </source>
</evidence>